<evidence type="ECO:0000256" key="1">
    <source>
        <dbReference type="SAM" id="MobiDB-lite"/>
    </source>
</evidence>
<reference evidence="2 3" key="1">
    <citation type="submission" date="2021-04" db="EMBL/GenBank/DDBJ databases">
        <authorList>
            <person name="De Guttry C."/>
            <person name="Zahm M."/>
            <person name="Klopp C."/>
            <person name="Cabau C."/>
            <person name="Louis A."/>
            <person name="Berthelot C."/>
            <person name="Parey E."/>
            <person name="Roest Crollius H."/>
            <person name="Montfort J."/>
            <person name="Robinson-Rechavi M."/>
            <person name="Bucao C."/>
            <person name="Bouchez O."/>
            <person name="Gislard M."/>
            <person name="Lluch J."/>
            <person name="Milhes M."/>
            <person name="Lampietro C."/>
            <person name="Lopez Roques C."/>
            <person name="Donnadieu C."/>
            <person name="Braasch I."/>
            <person name="Desvignes T."/>
            <person name="Postlethwait J."/>
            <person name="Bobe J."/>
            <person name="Wedekind C."/>
            <person name="Guiguen Y."/>
        </authorList>
    </citation>
    <scope>NUCLEOTIDE SEQUENCE [LARGE SCALE GENOMIC DNA]</scope>
    <source>
        <strain evidence="2">Cs_M1</strain>
        <tissue evidence="2">Blood</tissue>
    </source>
</reference>
<dbReference type="EMBL" id="JAGTTL010000047">
    <property type="protein sequence ID" value="KAK6291202.1"/>
    <property type="molecule type" value="Genomic_DNA"/>
</dbReference>
<evidence type="ECO:0000313" key="2">
    <source>
        <dbReference type="EMBL" id="KAK6291202.1"/>
    </source>
</evidence>
<sequence>MQKQPCPSYKQFMEYRSSKSKERQSFNYGPKGRYRPKERKHVQINVGLMVPSGTDLKPLRGKTLPLFTDPEKNTIKEWMIPQTLILKLSSQQGAQLNSIVLTLWFLNHKIEVLPNTSWTIKEMHQDNQQFSQDR</sequence>
<dbReference type="Proteomes" id="UP001356427">
    <property type="component" value="Unassembled WGS sequence"/>
</dbReference>
<feature type="region of interest" description="Disordered" evidence="1">
    <location>
        <begin position="14"/>
        <end position="34"/>
    </location>
</feature>
<keyword evidence="3" id="KW-1185">Reference proteome</keyword>
<comment type="caution">
    <text evidence="2">The sequence shown here is derived from an EMBL/GenBank/DDBJ whole genome shotgun (WGS) entry which is preliminary data.</text>
</comment>
<gene>
    <name evidence="2" type="ORF">J4Q44_G00384000</name>
</gene>
<evidence type="ECO:0000313" key="3">
    <source>
        <dbReference type="Proteomes" id="UP001356427"/>
    </source>
</evidence>
<proteinExistence type="predicted"/>
<name>A0AAN8QJ35_9TELE</name>
<dbReference type="AlphaFoldDB" id="A0AAN8QJ35"/>
<protein>
    <submittedName>
        <fullName evidence="2">Uncharacterized protein</fullName>
    </submittedName>
</protein>
<accession>A0AAN8QJ35</accession>
<organism evidence="2 3">
    <name type="scientific">Coregonus suidteri</name>
    <dbReference type="NCBI Taxonomy" id="861788"/>
    <lineage>
        <taxon>Eukaryota</taxon>
        <taxon>Metazoa</taxon>
        <taxon>Chordata</taxon>
        <taxon>Craniata</taxon>
        <taxon>Vertebrata</taxon>
        <taxon>Euteleostomi</taxon>
        <taxon>Actinopterygii</taxon>
        <taxon>Neopterygii</taxon>
        <taxon>Teleostei</taxon>
        <taxon>Protacanthopterygii</taxon>
        <taxon>Salmoniformes</taxon>
        <taxon>Salmonidae</taxon>
        <taxon>Coregoninae</taxon>
        <taxon>Coregonus</taxon>
    </lineage>
</organism>